<protein>
    <submittedName>
        <fullName evidence="2">Type I restriction endonuclease</fullName>
    </submittedName>
</protein>
<keyword evidence="2" id="KW-0378">Hydrolase</keyword>
<organism evidence="2 3">
    <name type="scientific">Hohaiivirga grylli</name>
    <dbReference type="NCBI Taxonomy" id="3133970"/>
    <lineage>
        <taxon>Bacteria</taxon>
        <taxon>Pseudomonadati</taxon>
        <taxon>Pseudomonadota</taxon>
        <taxon>Alphaproteobacteria</taxon>
        <taxon>Hyphomicrobiales</taxon>
        <taxon>Methylobacteriaceae</taxon>
        <taxon>Hohaiivirga</taxon>
    </lineage>
</organism>
<dbReference type="Proteomes" id="UP001418637">
    <property type="component" value="Unassembled WGS sequence"/>
</dbReference>
<dbReference type="Pfam" id="PF13588">
    <property type="entry name" value="HSDR_N_2"/>
    <property type="match status" value="1"/>
</dbReference>
<keyword evidence="2" id="KW-0255">Endonuclease</keyword>
<evidence type="ECO:0000313" key="2">
    <source>
        <dbReference type="EMBL" id="MEN3930167.1"/>
    </source>
</evidence>
<comment type="caution">
    <text evidence="2">The sequence shown here is derived from an EMBL/GenBank/DDBJ whole genome shotgun (WGS) entry which is preliminary data.</text>
</comment>
<accession>A0ABV0BHK2</accession>
<dbReference type="Gene3D" id="3.90.1570.30">
    <property type="match status" value="1"/>
</dbReference>
<name>A0ABV0BHK2_9HYPH</name>
<feature type="domain" description="Type I restriction enzyme R protein N-terminal" evidence="1">
    <location>
        <begin position="53"/>
        <end position="127"/>
    </location>
</feature>
<gene>
    <name evidence="2" type="ORF">WJT86_03715</name>
</gene>
<dbReference type="PIRSF" id="PIRSF035009">
    <property type="entry name" value="UCP035009_HSDR_N"/>
    <property type="match status" value="1"/>
</dbReference>
<keyword evidence="2" id="KW-0540">Nuclease</keyword>
<dbReference type="GO" id="GO:0004519">
    <property type="term" value="F:endonuclease activity"/>
    <property type="evidence" value="ECO:0007669"/>
    <property type="project" value="UniProtKB-KW"/>
</dbReference>
<dbReference type="InterPro" id="IPR017035">
    <property type="entry name" value="UCP035009_HsdR_All3000-type"/>
</dbReference>
<evidence type="ECO:0000313" key="3">
    <source>
        <dbReference type="Proteomes" id="UP001418637"/>
    </source>
</evidence>
<keyword evidence="3" id="KW-1185">Reference proteome</keyword>
<dbReference type="InterPro" id="IPR029464">
    <property type="entry name" value="HSDR_N"/>
</dbReference>
<reference evidence="2 3" key="1">
    <citation type="submission" date="2024-04" db="EMBL/GenBank/DDBJ databases">
        <title>A novel species isolated from cricket.</title>
        <authorList>
            <person name="Wang H.-C."/>
        </authorList>
    </citation>
    <scope>NUCLEOTIDE SEQUENCE [LARGE SCALE GENOMIC DNA]</scope>
    <source>
        <strain evidence="2 3">WL0021</strain>
    </source>
</reference>
<proteinExistence type="predicted"/>
<evidence type="ECO:0000259" key="1">
    <source>
        <dbReference type="Pfam" id="PF13588"/>
    </source>
</evidence>
<dbReference type="RefSeq" id="WP_346336132.1">
    <property type="nucleotide sequence ID" value="NZ_JBBYXI010000001.1"/>
</dbReference>
<dbReference type="EMBL" id="JBBYXI010000001">
    <property type="protein sequence ID" value="MEN3930167.1"/>
    <property type="molecule type" value="Genomic_DNA"/>
</dbReference>
<sequence>MNGLEESLKIVAEKLKAQANLLATEEAVKTAIVLPVLRALGYDIFNPSEVIPEFTADTVGKKGEKVDYAISLENDVQILIECKPISFKLEAKHAGQLFRYFSVTKAKFGILTNGRQFNFYTDLEEKNKMDMKPFFTFDLMELKNSDLIEIKKFEKNSFDIPNILLTAERLKYTSGIKQAIENLMENPTEDFVRLISANVYEGRLTAANREMLQGVTKTAFRELISEIVKLRISSALVDPSLPIPDEEKVSAETNDEIEPTEEEIQGYMIIKAILREEISPARIAIRDAKSYCAILLDDNNRKPIARLHLNRSKKYIGLFDGAEEEKMLIESLDDIYQYSERLMSSIKKYTESIPA</sequence>